<evidence type="ECO:0000313" key="3">
    <source>
        <dbReference type="EMBL" id="RLV61277.1"/>
    </source>
</evidence>
<comment type="caution">
    <text evidence="3">The sequence shown here is derived from an EMBL/GenBank/DDBJ whole genome shotgun (WGS) entry which is preliminary data.</text>
</comment>
<dbReference type="AlphaFoldDB" id="A0A3L8Q0S0"/>
<keyword evidence="1" id="KW-0732">Signal</keyword>
<accession>A0A3L8Q0S0</accession>
<dbReference type="Gene3D" id="2.120.10.30">
    <property type="entry name" value="TolB, C-terminal domain"/>
    <property type="match status" value="2"/>
</dbReference>
<dbReference type="SUPFAM" id="SSF50956">
    <property type="entry name" value="Thermostable phytase (3-phytase)"/>
    <property type="match status" value="2"/>
</dbReference>
<dbReference type="PROSITE" id="PS51257">
    <property type="entry name" value="PROKAR_LIPOPROTEIN"/>
    <property type="match status" value="1"/>
</dbReference>
<name>A0A3L8Q0S0_9GAMM</name>
<dbReference type="Pfam" id="PF02333">
    <property type="entry name" value="Phytase"/>
    <property type="match status" value="1"/>
</dbReference>
<evidence type="ECO:0000313" key="4">
    <source>
        <dbReference type="Proteomes" id="UP000281474"/>
    </source>
</evidence>
<evidence type="ECO:0000259" key="2">
    <source>
        <dbReference type="PROSITE" id="PS51662"/>
    </source>
</evidence>
<protein>
    <submittedName>
        <fullName evidence="3">Phytase</fullName>
    </submittedName>
</protein>
<proteinExistence type="predicted"/>
<keyword evidence="4" id="KW-1185">Reference proteome</keyword>
<evidence type="ECO:0000256" key="1">
    <source>
        <dbReference type="SAM" id="SignalP"/>
    </source>
</evidence>
<dbReference type="OrthoDB" id="8696437at2"/>
<feature type="signal peptide" evidence="1">
    <location>
        <begin position="1"/>
        <end position="22"/>
    </location>
</feature>
<feature type="chain" id="PRO_5018190112" evidence="1">
    <location>
        <begin position="23"/>
        <end position="624"/>
    </location>
</feature>
<gene>
    <name evidence="3" type="ORF">D5018_02695</name>
</gene>
<dbReference type="GO" id="GO:0016158">
    <property type="term" value="F:inositol hexakisphosphate 3-phosphatase activity"/>
    <property type="evidence" value="ECO:0007669"/>
    <property type="project" value="InterPro"/>
</dbReference>
<dbReference type="InterPro" id="IPR011042">
    <property type="entry name" value="6-blade_b-propeller_TolB-like"/>
</dbReference>
<feature type="domain" description="BPP" evidence="2">
    <location>
        <begin position="30"/>
        <end position="296"/>
    </location>
</feature>
<dbReference type="InterPro" id="IPR003431">
    <property type="entry name" value="B-propeller_Phytase"/>
</dbReference>
<dbReference type="PROSITE" id="PS51662">
    <property type="entry name" value="BP_PHYTASE"/>
    <property type="match status" value="2"/>
</dbReference>
<sequence>MKNFAKSSLVATVVTGLLTLTACQGESSTQSQAEQSVAAIPTPAYSELLSVKGGQAQPFNNGWLVSSEKQGLLWMNDTDSAQAKLWLQGDFTLLATDKNLVVTYDRRSDRVQPILVKQNEAFPVSQLPKRDFEINWLCLQPRAADKLTYLWLGGEHGKAEQWLLSNGSELKPKLVRQLSVPVGSLDCAYQAETDSLFVTEQNAGIWQYPAQPQAATETKLFLSKPDNDITSLFSINGQLLYQTEKGEIYDGNSPIALIKGEEVERFSAKQTPDQLELVSFDDETDSYRFASVKSSITADKPTDTLPEIPAWVESDTSDRSGDTMDDPAIWVHPTEPEKSLVLGAQKRWGLMVFDMQGNEVQSIATGRINNIDIRQSVNINGKNHDIAAASLRDGDKLAVYDIVADGKVSQLAVLDTEHSDIYGMCLYYDNKDLYAFTNEKSGKTIQYKIEWQGLKPSINKVRTLSVPTQVEGCVANDATGDLYIGEEDVGVWHFNAGANTSNKGKLILKVDGDQLADDVEGLALYHGKDTTYLVVSSQGNDSYVIYDAKAPYQYKGRFRIGTNFGKGIDGSSETDGLAVTSKAVGTGAWQQGMIAVQDGRNRLPDGNQVFKWVPWSEIERLLKK</sequence>
<dbReference type="Proteomes" id="UP000281474">
    <property type="component" value="Unassembled WGS sequence"/>
</dbReference>
<organism evidence="3 4">
    <name type="scientific">Parashewanella curva</name>
    <dbReference type="NCBI Taxonomy" id="2338552"/>
    <lineage>
        <taxon>Bacteria</taxon>
        <taxon>Pseudomonadati</taxon>
        <taxon>Pseudomonadota</taxon>
        <taxon>Gammaproteobacteria</taxon>
        <taxon>Alteromonadales</taxon>
        <taxon>Shewanellaceae</taxon>
        <taxon>Parashewanella</taxon>
    </lineage>
</organism>
<reference evidence="3 4" key="1">
    <citation type="submission" date="2018-09" db="EMBL/GenBank/DDBJ databases">
        <title>Phylogeny of the Shewanellaceae, and recommendation for two new genera, Pseudoshewanella and Parashewanella.</title>
        <authorList>
            <person name="Wang G."/>
        </authorList>
    </citation>
    <scope>NUCLEOTIDE SEQUENCE [LARGE SCALE GENOMIC DNA]</scope>
    <source>
        <strain evidence="3 4">C51</strain>
    </source>
</reference>
<feature type="domain" description="BPP" evidence="2">
    <location>
        <begin position="298"/>
        <end position="622"/>
    </location>
</feature>
<dbReference type="EMBL" id="QZEI01000005">
    <property type="protein sequence ID" value="RLV61277.1"/>
    <property type="molecule type" value="Genomic_DNA"/>
</dbReference>